<keyword evidence="4 6" id="KW-0472">Membrane</keyword>
<dbReference type="SUPFAM" id="SSF52540">
    <property type="entry name" value="P-loop containing nucleoside triphosphate hydrolases"/>
    <property type="match status" value="1"/>
</dbReference>
<dbReference type="GO" id="GO:0044877">
    <property type="term" value="F:protein-containing complex binding"/>
    <property type="evidence" value="ECO:0007669"/>
    <property type="project" value="TreeGrafter"/>
</dbReference>
<evidence type="ECO:0000256" key="2">
    <source>
        <dbReference type="ARBA" id="ARBA00022692"/>
    </source>
</evidence>
<dbReference type="GO" id="GO:0005524">
    <property type="term" value="F:ATP binding"/>
    <property type="evidence" value="ECO:0007669"/>
    <property type="project" value="InterPro"/>
</dbReference>
<dbReference type="Gene3D" id="3.40.50.300">
    <property type="entry name" value="P-loop containing nucleotide triphosphate hydrolases"/>
    <property type="match status" value="2"/>
</dbReference>
<dbReference type="InterPro" id="IPR027417">
    <property type="entry name" value="P-loop_NTPase"/>
</dbReference>
<comment type="subcellular location">
    <subcellularLocation>
        <location evidence="1">Membrane</location>
        <topology evidence="1">Multi-pass membrane protein</topology>
    </subcellularLocation>
</comment>
<feature type="compositionally biased region" description="Low complexity" evidence="5">
    <location>
        <begin position="300"/>
        <end position="310"/>
    </location>
</feature>
<dbReference type="PROSITE" id="PS00674">
    <property type="entry name" value="AAA"/>
    <property type="match status" value="1"/>
</dbReference>
<proteinExistence type="predicted"/>
<dbReference type="GO" id="GO:0017071">
    <property type="term" value="C:intracellular cyclic nucleotide activated cation channel complex"/>
    <property type="evidence" value="ECO:0007669"/>
    <property type="project" value="TreeGrafter"/>
</dbReference>
<feature type="domain" description="ATPase AAA-type core" evidence="7">
    <location>
        <begin position="48"/>
        <end position="109"/>
    </location>
</feature>
<dbReference type="InterPro" id="IPR003960">
    <property type="entry name" value="ATPase_AAA_CS"/>
</dbReference>
<dbReference type="Pfam" id="PF00004">
    <property type="entry name" value="AAA"/>
    <property type="match status" value="2"/>
</dbReference>
<evidence type="ECO:0000313" key="10">
    <source>
        <dbReference type="WBParaSite" id="maker-uti_cns_0009623-snap-gene-0.2-mRNA-1"/>
    </source>
</evidence>
<dbReference type="GO" id="GO:0005223">
    <property type="term" value="F:intracellularly cGMP-activated cation channel activity"/>
    <property type="evidence" value="ECO:0007669"/>
    <property type="project" value="TreeGrafter"/>
</dbReference>
<dbReference type="Proteomes" id="UP000095280">
    <property type="component" value="Unplaced"/>
</dbReference>
<dbReference type="GO" id="GO:0005222">
    <property type="term" value="F:intracellularly cAMP-activated cation channel activity"/>
    <property type="evidence" value="ECO:0007669"/>
    <property type="project" value="TreeGrafter"/>
</dbReference>
<dbReference type="Gene3D" id="1.10.8.60">
    <property type="match status" value="1"/>
</dbReference>
<evidence type="ECO:0000259" key="8">
    <source>
        <dbReference type="Pfam" id="PF00520"/>
    </source>
</evidence>
<keyword evidence="9" id="KW-1185">Reference proteome</keyword>
<evidence type="ECO:0000256" key="3">
    <source>
        <dbReference type="ARBA" id="ARBA00022989"/>
    </source>
</evidence>
<evidence type="ECO:0000256" key="1">
    <source>
        <dbReference type="ARBA" id="ARBA00004141"/>
    </source>
</evidence>
<evidence type="ECO:0000256" key="6">
    <source>
        <dbReference type="SAM" id="Phobius"/>
    </source>
</evidence>
<reference evidence="10" key="1">
    <citation type="submission" date="2016-11" db="UniProtKB">
        <authorList>
            <consortium name="WormBaseParasite"/>
        </authorList>
    </citation>
    <scope>IDENTIFICATION</scope>
</reference>
<feature type="domain" description="Ion transport" evidence="8">
    <location>
        <begin position="392"/>
        <end position="589"/>
    </location>
</feature>
<dbReference type="InterPro" id="IPR005821">
    <property type="entry name" value="Ion_trans_dom"/>
</dbReference>
<evidence type="ECO:0000259" key="7">
    <source>
        <dbReference type="Pfam" id="PF00004"/>
    </source>
</evidence>
<dbReference type="InterPro" id="IPR003959">
    <property type="entry name" value="ATPase_AAA_core"/>
</dbReference>
<keyword evidence="2 6" id="KW-0812">Transmembrane</keyword>
<dbReference type="PANTHER" id="PTHR45638">
    <property type="entry name" value="CYCLIC NUCLEOTIDE-GATED CATION CHANNEL SUBUNIT A"/>
    <property type="match status" value="1"/>
</dbReference>
<feature type="compositionally biased region" description="Low complexity" evidence="5">
    <location>
        <begin position="243"/>
        <end position="260"/>
    </location>
</feature>
<evidence type="ECO:0000256" key="4">
    <source>
        <dbReference type="ARBA" id="ARBA00023136"/>
    </source>
</evidence>
<dbReference type="Gene3D" id="1.10.287.70">
    <property type="match status" value="2"/>
</dbReference>
<feature type="domain" description="ATPase AAA-type core" evidence="7">
    <location>
        <begin position="4"/>
        <end position="43"/>
    </location>
</feature>
<evidence type="ECO:0000313" key="9">
    <source>
        <dbReference type="Proteomes" id="UP000095280"/>
    </source>
</evidence>
<dbReference type="WBParaSite" id="maker-uti_cns_0009623-snap-gene-0.2-mRNA-1">
    <property type="protein sequence ID" value="maker-uti_cns_0009623-snap-gene-0.2-mRNA-1"/>
    <property type="gene ID" value="maker-uti_cns_0009623-snap-gene-0.2"/>
</dbReference>
<feature type="transmembrane region" description="Helical" evidence="6">
    <location>
        <begin position="390"/>
        <end position="414"/>
    </location>
</feature>
<organism evidence="9 10">
    <name type="scientific">Macrostomum lignano</name>
    <dbReference type="NCBI Taxonomy" id="282301"/>
    <lineage>
        <taxon>Eukaryota</taxon>
        <taxon>Metazoa</taxon>
        <taxon>Spiralia</taxon>
        <taxon>Lophotrochozoa</taxon>
        <taxon>Platyhelminthes</taxon>
        <taxon>Rhabditophora</taxon>
        <taxon>Macrostomorpha</taxon>
        <taxon>Macrostomida</taxon>
        <taxon>Macrostomidae</taxon>
        <taxon>Macrostomum</taxon>
    </lineage>
</organism>
<feature type="compositionally biased region" description="Basic and acidic residues" evidence="5">
    <location>
        <begin position="278"/>
        <end position="289"/>
    </location>
</feature>
<feature type="region of interest" description="Disordered" evidence="5">
    <location>
        <begin position="869"/>
        <end position="914"/>
    </location>
</feature>
<dbReference type="GO" id="GO:0005886">
    <property type="term" value="C:plasma membrane"/>
    <property type="evidence" value="ECO:0007669"/>
    <property type="project" value="TreeGrafter"/>
</dbReference>
<dbReference type="SUPFAM" id="SSF81324">
    <property type="entry name" value="Voltage-gated potassium channels"/>
    <property type="match status" value="2"/>
</dbReference>
<feature type="region of interest" description="Disordered" evidence="5">
    <location>
        <begin position="243"/>
        <end position="319"/>
    </location>
</feature>
<accession>A0A1I8I344</accession>
<dbReference type="InterPro" id="IPR050866">
    <property type="entry name" value="CNG_cation_channel"/>
</dbReference>
<protein>
    <submittedName>
        <fullName evidence="10">Ion_trans domain-containing protein</fullName>
    </submittedName>
</protein>
<keyword evidence="3 6" id="KW-1133">Transmembrane helix</keyword>
<dbReference type="Pfam" id="PF00520">
    <property type="entry name" value="Ion_trans"/>
    <property type="match status" value="2"/>
</dbReference>
<name>A0A1I8I344_9PLAT</name>
<dbReference type="PANTHER" id="PTHR45638:SF4">
    <property type="entry name" value="CYCLIC NUCLEOTIDE-BINDING DOMAIN-CONTAINING PROTEIN"/>
    <property type="match status" value="1"/>
</dbReference>
<dbReference type="AlphaFoldDB" id="A0A1I8I344"/>
<evidence type="ECO:0000256" key="5">
    <source>
        <dbReference type="SAM" id="MobiDB-lite"/>
    </source>
</evidence>
<sequence>ASCCSGPPGTGKSLIGRCIASVSGATFFNISASSLTSKWVGEGRLAAVGARSESEHESSRRMKTEFLVQLDGIGTEAEERLLVIGATNRPQELDDAARRRFVKRLYIPLPEAVGRRQIVERMLVGQSHSLAEADIEHIVTATDGYSGADVANLWCARRRWPGAQHPLDRIRSISVSAVRPIGPQDFEEALTQARASVLPSDLVHYANWNQSYGSYRRMAAAAALAGPGRPMAEAVARLENAGRCAPSRPSASSSRHPGAANAVQAQRPTADPSQRRPRPLDRRRVRGADGRLTAKPPQQRARGAARTARASDNFSVGSSANANRCNLTLREMRKQRRRDMKERFGAGAPGGGAVGGAGCAGGGACASSGARYSRRYLGSRIVFDPAGQFIHWWCTVVSLAFLYNLWVILFRVAFMEIEASTMKVWFPLDYTMDLIYLLDIAVSFRTGYLEDGVLQTDQVKMRLHYMDSTRFYIDCLCMLPLDLLYLSFDFQSIVRAFRLCKVYKFFQFLDRTERHANYPNLIRSLKLGHYLMLIIHTNACVLKLVIQNNPDFLSHAHLHNDSWRAELWYFPNPNTSRVDEQYLFSLYWSSMAVSRWWPHRGVPGLPVQPIEASTMKVWFPLDYTMDLIYLLDIAVSFRTGYLEDGVLQTDQVKMRLHYMDSTRFYIDCLCMLPLDLLYLSFDFQSIVRAFRLCKVYKFFQFLDRTERHANYPNLIRSLKLGHYLMLILRALHATALMSAAAPASLLQSWDVCCSLWCLRSPGVSAAVLRLSEGSQPKTRDSVLRRPELPQTRCEPSASRVREVSMSYEAARLQPSKPVLPASCSRPPRGGVCCGLESPNPRSRHRGTSAANPFRMMTLSRKLGINSSRLPGLLRPRGSARWEGGGGLHRNLPDRLSTRDFPQAGGGSRVSGWRQHSELRAPPIRKLSQAPPSFLAGFIAAN</sequence>
<dbReference type="GO" id="GO:0030553">
    <property type="term" value="F:cGMP binding"/>
    <property type="evidence" value="ECO:0007669"/>
    <property type="project" value="TreeGrafter"/>
</dbReference>
<feature type="domain" description="Ion transport" evidence="8">
    <location>
        <begin position="613"/>
        <end position="728"/>
    </location>
</feature>
<dbReference type="GO" id="GO:0016887">
    <property type="term" value="F:ATP hydrolysis activity"/>
    <property type="evidence" value="ECO:0007669"/>
    <property type="project" value="InterPro"/>
</dbReference>